<evidence type="ECO:0000313" key="5">
    <source>
        <dbReference type="Proteomes" id="UP000004386"/>
    </source>
</evidence>
<accession>C4WR80</accession>
<keyword evidence="1" id="KW-0378">Hydrolase</keyword>
<evidence type="ECO:0000256" key="1">
    <source>
        <dbReference type="ARBA" id="ARBA00022801"/>
    </source>
</evidence>
<dbReference type="Pfam" id="PF00326">
    <property type="entry name" value="Peptidase_S9"/>
    <property type="match status" value="1"/>
</dbReference>
<dbReference type="EMBL" id="ACQA01000003">
    <property type="protein sequence ID" value="EEQ92834.1"/>
    <property type="molecule type" value="Genomic_DNA"/>
</dbReference>
<dbReference type="Pfam" id="PF07676">
    <property type="entry name" value="PD40"/>
    <property type="match status" value="1"/>
</dbReference>
<dbReference type="SUPFAM" id="SSF53474">
    <property type="entry name" value="alpha/beta-Hydrolases"/>
    <property type="match status" value="1"/>
</dbReference>
<proteinExistence type="predicted"/>
<dbReference type="SUPFAM" id="SSF69304">
    <property type="entry name" value="Tricorn protease N-terminal domain"/>
    <property type="match status" value="1"/>
</dbReference>
<sequence>MPGIEDSSMFDTRTAETSLSMTHYIDICKAVKPAVSPDGELLVYLSDESGTAQVWARPLAGGRPRQITNLPEPVGNLAFNPKSRDLLITTDWGGDERHQLWLIENAEGEPRLLTTDTTVVHAWGCWSPDGTQIAYGANYRDRSHMDIYVMTVATGETKCVYKGAGWRTPAAFAPDGKSLLVNDCQRAMTDQDFCRLDLETGAYENILPHEGRARYQAPKFFKDGSGILLIADQEREYLSVMVKPHGVATLTELAAFEGRDVEALAISPDQNAIALVVNRQGWNDVVLIGRDGVVRKQLEMPVAAVVASMAWAPDGTSLIMPVEGATMSGDIWRCDVESGVFTRLTDVPKAKVKLPAFVEPTVTSVASFDGLEIPYFVYKPERAAGPDGYPVMIIVHGGPEAQWKPDFRADIQYMLARGIMVIAPNIRGSTGYGRAYQHLDDRELRMDSVADLWAVRMEIGARDDVDESRIGVFGRSYGGFMVLSAMTEYPDLWKLGVEYYGIANFLTLLQTTGPWRKELRAIEYGDAETMRDQLERFSPINRIGNIAAPLMIAHGLEDPRVTPCESEMVYSCLRGLGKPVEYLRVPHEGHGFARIENRRRVFGALARFIDENL</sequence>
<evidence type="ECO:0000313" key="4">
    <source>
        <dbReference type="EMBL" id="EEQ92834.1"/>
    </source>
</evidence>
<protein>
    <submittedName>
        <fullName evidence="4">Prolyl endopeptidase</fullName>
    </submittedName>
</protein>
<dbReference type="HOGENOM" id="CLU_008615_3_2_5"/>
<dbReference type="PANTHER" id="PTHR42776">
    <property type="entry name" value="SERINE PEPTIDASE S9 FAMILY MEMBER"/>
    <property type="match status" value="1"/>
</dbReference>
<reference evidence="4 5" key="1">
    <citation type="submission" date="2009-05" db="EMBL/GenBank/DDBJ databases">
        <authorList>
            <person name="Setubal J.C."/>
            <person name="Boyle S."/>
            <person name="Crasta O.R."/>
            <person name="Gillespie J.J."/>
            <person name="Kenyon R.W."/>
            <person name="Lu J."/>
            <person name="Mane S."/>
            <person name="Nagrani S."/>
            <person name="Shallom J.M."/>
            <person name="Shallom S."/>
            <person name="Shukla M."/>
            <person name="Snyder E.E."/>
            <person name="Sobral B.W."/>
            <person name="Wattam A.R."/>
            <person name="Will R."/>
            <person name="Williams K."/>
            <person name="Yoo H."/>
            <person name="Munk C."/>
            <person name="Tapia R."/>
            <person name="Green L."/>
            <person name="Rogers Y."/>
            <person name="Detter J.C."/>
            <person name="Bruce D."/>
            <person name="Brettin T.S."/>
            <person name="Tsolis R."/>
        </authorList>
    </citation>
    <scope>NUCLEOTIDE SEQUENCE [LARGE SCALE GENOMIC DNA]</scope>
    <source>
        <strain evidence="4 5">LMG 3301</strain>
    </source>
</reference>
<dbReference type="AlphaFoldDB" id="C4WR80"/>
<dbReference type="PANTHER" id="PTHR42776:SF27">
    <property type="entry name" value="DIPEPTIDYL PEPTIDASE FAMILY MEMBER 6"/>
    <property type="match status" value="1"/>
</dbReference>
<dbReference type="PRINTS" id="PR00862">
    <property type="entry name" value="PROLIGOPTASE"/>
</dbReference>
<keyword evidence="2" id="KW-0720">Serine protease</keyword>
<dbReference type="InterPro" id="IPR001375">
    <property type="entry name" value="Peptidase_S9_cat"/>
</dbReference>
<dbReference type="Gene3D" id="2.120.10.30">
    <property type="entry name" value="TolB, C-terminal domain"/>
    <property type="match status" value="1"/>
</dbReference>
<dbReference type="InterPro" id="IPR011042">
    <property type="entry name" value="6-blade_b-propeller_TolB-like"/>
</dbReference>
<dbReference type="Gene3D" id="3.40.50.1820">
    <property type="entry name" value="alpha/beta hydrolase"/>
    <property type="match status" value="1"/>
</dbReference>
<dbReference type="GO" id="GO:0006508">
    <property type="term" value="P:proteolysis"/>
    <property type="evidence" value="ECO:0007669"/>
    <property type="project" value="InterPro"/>
</dbReference>
<feature type="domain" description="Peptidase S9 prolyl oligopeptidase catalytic" evidence="3">
    <location>
        <begin position="406"/>
        <end position="613"/>
    </location>
</feature>
<name>C4WR80_9HYPH</name>
<keyword evidence="2" id="KW-0645">Protease</keyword>
<gene>
    <name evidence="4" type="ORF">OINT_4000084</name>
</gene>
<organism evidence="4 5">
    <name type="scientific">Brucella intermedia LMG 3301</name>
    <dbReference type="NCBI Taxonomy" id="641118"/>
    <lineage>
        <taxon>Bacteria</taxon>
        <taxon>Pseudomonadati</taxon>
        <taxon>Pseudomonadota</taxon>
        <taxon>Alphaproteobacteria</taxon>
        <taxon>Hyphomicrobiales</taxon>
        <taxon>Brucellaceae</taxon>
        <taxon>Brucella/Ochrobactrum group</taxon>
        <taxon>Brucella</taxon>
    </lineage>
</organism>
<dbReference type="Proteomes" id="UP000004386">
    <property type="component" value="Unassembled WGS sequence"/>
</dbReference>
<dbReference type="InterPro" id="IPR011659">
    <property type="entry name" value="WD40"/>
</dbReference>
<dbReference type="InterPro" id="IPR002470">
    <property type="entry name" value="Peptidase_S9A"/>
</dbReference>
<evidence type="ECO:0000256" key="2">
    <source>
        <dbReference type="ARBA" id="ARBA00022825"/>
    </source>
</evidence>
<evidence type="ECO:0000259" key="3">
    <source>
        <dbReference type="Pfam" id="PF00326"/>
    </source>
</evidence>
<dbReference type="GO" id="GO:0004252">
    <property type="term" value="F:serine-type endopeptidase activity"/>
    <property type="evidence" value="ECO:0007669"/>
    <property type="project" value="InterPro"/>
</dbReference>
<comment type="caution">
    <text evidence="4">The sequence shown here is derived from an EMBL/GenBank/DDBJ whole genome shotgun (WGS) entry which is preliminary data.</text>
</comment>
<dbReference type="InterPro" id="IPR029058">
    <property type="entry name" value="AB_hydrolase_fold"/>
</dbReference>